<dbReference type="Pfam" id="PF19774">
    <property type="entry name" value="DUF6260"/>
    <property type="match status" value="1"/>
</dbReference>
<reference evidence="1 2" key="1">
    <citation type="submission" date="2016-10" db="EMBL/GenBank/DDBJ databases">
        <authorList>
            <person name="de Groot N.N."/>
        </authorList>
    </citation>
    <scope>NUCLEOTIDE SEQUENCE [LARGE SCALE GENOMIC DNA]</scope>
    <source>
        <strain evidence="1 2">SP2</strain>
    </source>
</reference>
<dbReference type="AlphaFoldDB" id="A0A1I3JS98"/>
<dbReference type="Proteomes" id="UP000182829">
    <property type="component" value="Unassembled WGS sequence"/>
</dbReference>
<dbReference type="InterPro" id="IPR046227">
    <property type="entry name" value="DUF6260"/>
</dbReference>
<dbReference type="RefSeq" id="WP_005577920.1">
    <property type="nucleotide sequence ID" value="NZ_FORO01000002.1"/>
</dbReference>
<gene>
    <name evidence="1" type="ORF">SAMN05443661_102231</name>
</gene>
<protein>
    <submittedName>
        <fullName evidence="1">Uncharacterized protein, linocin/CFP29 family</fullName>
    </submittedName>
</protein>
<dbReference type="EMBL" id="FORO01000002">
    <property type="protein sequence ID" value="SFI63064.1"/>
    <property type="molecule type" value="Genomic_DNA"/>
</dbReference>
<evidence type="ECO:0000313" key="1">
    <source>
        <dbReference type="EMBL" id="SFI63064.1"/>
    </source>
</evidence>
<organism evidence="1 2">
    <name type="scientific">Natronobacterium gregoryi</name>
    <dbReference type="NCBI Taxonomy" id="44930"/>
    <lineage>
        <taxon>Archaea</taxon>
        <taxon>Methanobacteriati</taxon>
        <taxon>Methanobacteriota</taxon>
        <taxon>Stenosarchaea group</taxon>
        <taxon>Halobacteria</taxon>
        <taxon>Halobacteriales</taxon>
        <taxon>Natrialbaceae</taxon>
        <taxon>Natronobacterium</taxon>
    </lineage>
</organism>
<sequence>MNGPGAAAQVSRGQDFGAQGAAEPVLAGQKARSNYKANASALPEDTWYELDDLMVTVAQERLNIVADWQAQGLIEMVPIGTTITSWQETNAFDDADVDMAPESTGDEDASIYQTKYAPVPIIHKDFKFNRREGDQHDVRGTDAPKATRSVLEKMEEFAVEGWNQKITDADGREARIYGLANHPDRNPYPGDDWTASGGENVDQNIREMISEAKEDNYYGPYRLYLSGEVDDALLAPSPDFDNMRLRQQVAQMNAIEEIIVSDKIPEGEAFLVDLSPEVIDAKMIEGGPVDAAEWENTPFVTKVKTFGGFSPRIKSDMGDDGERQCGVVHATGLLG</sequence>
<dbReference type="Gene3D" id="3.30.2400.30">
    <property type="match status" value="1"/>
</dbReference>
<proteinExistence type="predicted"/>
<dbReference type="OMA" id="WETETSW"/>
<evidence type="ECO:0000313" key="2">
    <source>
        <dbReference type="Proteomes" id="UP000182829"/>
    </source>
</evidence>
<name>A0A1I3JS98_9EURY</name>
<dbReference type="GeneID" id="14209013"/>
<accession>A0A1I3JS98</accession>